<evidence type="ECO:0008006" key="16">
    <source>
        <dbReference type="Google" id="ProtNLM"/>
    </source>
</evidence>
<feature type="transmembrane region" description="Helical" evidence="13">
    <location>
        <begin position="187"/>
        <end position="209"/>
    </location>
</feature>
<dbReference type="OrthoDB" id="67850at2759"/>
<dbReference type="GeneID" id="5547220"/>
<dbReference type="GO" id="GO:0051028">
    <property type="term" value="P:mRNA transport"/>
    <property type="evidence" value="ECO:0007669"/>
    <property type="project" value="UniProtKB-KW"/>
</dbReference>
<dbReference type="GO" id="GO:0006999">
    <property type="term" value="P:nuclear pore organization"/>
    <property type="evidence" value="ECO:0007669"/>
    <property type="project" value="TreeGrafter"/>
</dbReference>
<dbReference type="KEGG" id="vpo:Kpol_1023p72"/>
<dbReference type="PANTHER" id="PTHR13269:SF6">
    <property type="entry name" value="NUCLEOPORIN NDC1"/>
    <property type="match status" value="1"/>
</dbReference>
<dbReference type="InterPro" id="IPR019049">
    <property type="entry name" value="Nucleoporin_prot_Ndc1/Nup"/>
</dbReference>
<dbReference type="InParanoid" id="A7TFU5"/>
<sequence length="613" mass="70853">MNEVSFELKSKYQYHSIFGDICRIRFNHLLTKLLLILVIVEVLLVFILCNGGRNIFKGFFISLIKFIKLYLSLVIVMFTRKNYVHVQYFGYSNILTSFLGKLFSLRFLVYLLTYTISSILIANVYDGSFGISMWNWNSFEYQLYLWVLFPFFYTLQHVILDHDRLPFKFDVQYQSVRFYIQKRLKSMAIRALSNCFIVFVMSPILFWFVCPTVSNLLNLKLYLQLFLLSLVVAFNFELVNLLFNAYMLIGCLHKGKLISSLSPSPMETLISGLSSKKPFTKLTAFQELSYRAIASDESLRIPVYQTRVKNASIWPMILKELIIVIQNNNESVGKYLHTLHTGENTQFKMKSHNNNGHDLTLNQHEDKIFGNGTGFDQSSLFTVKQGFSNRINNGENQDTVIELKNSDILLHKINGRKQYSLPSVPKYFGDSTRAFDEPIITHKTKLMIAFQKLWDLIKNKINFTSKLTHKAEKEVQHMSFLEACDLSKIRVAERLVKIPVIQAYSIISLLGFYVNALDEDPKGSIVSSVGEALKILERSVGSLGKYASWKPDSQWNEPKEGQTDNITRLYELSVSAFLEIVLKYNILLYDIYLDDDVLTLSKWVLGMCDKENK</sequence>
<evidence type="ECO:0000256" key="7">
    <source>
        <dbReference type="ARBA" id="ARBA00022927"/>
    </source>
</evidence>
<comment type="similarity">
    <text evidence="3">Belongs to the NDC1 family.</text>
</comment>
<keyword evidence="9" id="KW-0811">Translocation</keyword>
<keyword evidence="11 13" id="KW-0472">Membrane</keyword>
<dbReference type="EMBL" id="DS480384">
    <property type="protein sequence ID" value="EDO18903.1"/>
    <property type="molecule type" value="Genomic_DNA"/>
</dbReference>
<keyword evidence="15" id="KW-1185">Reference proteome</keyword>
<organism evidence="15">
    <name type="scientific">Vanderwaltozyma polyspora (strain ATCC 22028 / DSM 70294 / BCRC 21397 / CBS 2163 / NBRC 10782 / NRRL Y-8283 / UCD 57-17)</name>
    <name type="common">Kluyveromyces polysporus</name>
    <dbReference type="NCBI Taxonomy" id="436907"/>
    <lineage>
        <taxon>Eukaryota</taxon>
        <taxon>Fungi</taxon>
        <taxon>Dikarya</taxon>
        <taxon>Ascomycota</taxon>
        <taxon>Saccharomycotina</taxon>
        <taxon>Saccharomycetes</taxon>
        <taxon>Saccharomycetales</taxon>
        <taxon>Saccharomycetaceae</taxon>
        <taxon>Vanderwaltozyma</taxon>
    </lineage>
</organism>
<comment type="subcellular location">
    <subcellularLocation>
        <location evidence="1">Nucleus membrane</location>
        <topology evidence="1">Multi-pass membrane protein</topology>
    </subcellularLocation>
    <subcellularLocation>
        <location evidence="2">Nucleus</location>
        <location evidence="2">Nuclear pore complex</location>
    </subcellularLocation>
</comment>
<dbReference type="OMA" id="WQTANLF"/>
<dbReference type="RefSeq" id="XP_001646761.1">
    <property type="nucleotide sequence ID" value="XM_001646711.1"/>
</dbReference>
<keyword evidence="7" id="KW-0653">Protein transport</keyword>
<evidence type="ECO:0000256" key="9">
    <source>
        <dbReference type="ARBA" id="ARBA00023010"/>
    </source>
</evidence>
<keyword evidence="8 13" id="KW-1133">Transmembrane helix</keyword>
<dbReference type="GO" id="GO:0070631">
    <property type="term" value="P:spindle pole body localization"/>
    <property type="evidence" value="ECO:0007669"/>
    <property type="project" value="TreeGrafter"/>
</dbReference>
<evidence type="ECO:0000256" key="5">
    <source>
        <dbReference type="ARBA" id="ARBA00022692"/>
    </source>
</evidence>
<keyword evidence="10" id="KW-0906">Nuclear pore complex</keyword>
<dbReference type="Pfam" id="PF09531">
    <property type="entry name" value="Ndc1_Nup"/>
    <property type="match status" value="1"/>
</dbReference>
<feature type="transmembrane region" description="Helical" evidence="13">
    <location>
        <begin position="33"/>
        <end position="53"/>
    </location>
</feature>
<dbReference type="GO" id="GO:0070762">
    <property type="term" value="C:nuclear pore transmembrane ring"/>
    <property type="evidence" value="ECO:0007669"/>
    <property type="project" value="TreeGrafter"/>
</dbReference>
<name>A7TFU5_VANPO</name>
<dbReference type="GO" id="GO:0015031">
    <property type="term" value="P:protein transport"/>
    <property type="evidence" value="ECO:0007669"/>
    <property type="project" value="UniProtKB-KW"/>
</dbReference>
<evidence type="ECO:0000256" key="8">
    <source>
        <dbReference type="ARBA" id="ARBA00022989"/>
    </source>
</evidence>
<evidence type="ECO:0000256" key="2">
    <source>
        <dbReference type="ARBA" id="ARBA00004567"/>
    </source>
</evidence>
<dbReference type="STRING" id="436907.A7TFU5"/>
<evidence type="ECO:0000256" key="13">
    <source>
        <dbReference type="SAM" id="Phobius"/>
    </source>
</evidence>
<keyword evidence="6" id="KW-0509">mRNA transport</keyword>
<evidence type="ECO:0000313" key="14">
    <source>
        <dbReference type="EMBL" id="EDO18903.1"/>
    </source>
</evidence>
<reference evidence="14 15" key="1">
    <citation type="journal article" date="2007" name="Proc. Natl. Acad. Sci. U.S.A.">
        <title>Independent sorting-out of thousands of duplicated gene pairs in two yeast species descended from a whole-genome duplication.</title>
        <authorList>
            <person name="Scannell D.R."/>
            <person name="Frank A.C."/>
            <person name="Conant G.C."/>
            <person name="Byrne K.P."/>
            <person name="Woolfit M."/>
            <person name="Wolfe K.H."/>
        </authorList>
    </citation>
    <scope>NUCLEOTIDE SEQUENCE [LARGE SCALE GENOMIC DNA]</scope>
    <source>
        <strain evidence="15">ATCC 22028 / DSM 70294 / BCRC 21397 / CBS 2163 / NBRC 10782 / NRRL Y-8283 / UCD 57-17</strain>
    </source>
</reference>
<dbReference type="eggNOG" id="ENOG502RZSR">
    <property type="taxonomic scope" value="Eukaryota"/>
</dbReference>
<evidence type="ECO:0000256" key="6">
    <source>
        <dbReference type="ARBA" id="ARBA00022816"/>
    </source>
</evidence>
<keyword evidence="5 13" id="KW-0812">Transmembrane</keyword>
<dbReference type="PhylomeDB" id="A7TFU5"/>
<evidence type="ECO:0000256" key="11">
    <source>
        <dbReference type="ARBA" id="ARBA00023136"/>
    </source>
</evidence>
<dbReference type="AlphaFoldDB" id="A7TFU5"/>
<feature type="transmembrane region" description="Helical" evidence="13">
    <location>
        <begin position="98"/>
        <end position="121"/>
    </location>
</feature>
<dbReference type="HOGENOM" id="CLU_028040_0_0_1"/>
<evidence type="ECO:0000256" key="12">
    <source>
        <dbReference type="ARBA" id="ARBA00023242"/>
    </source>
</evidence>
<dbReference type="PANTHER" id="PTHR13269">
    <property type="entry name" value="NUCLEOPORIN NDC1"/>
    <property type="match status" value="1"/>
</dbReference>
<feature type="transmembrane region" description="Helical" evidence="13">
    <location>
        <begin position="221"/>
        <end position="249"/>
    </location>
</feature>
<evidence type="ECO:0000313" key="15">
    <source>
        <dbReference type="Proteomes" id="UP000000267"/>
    </source>
</evidence>
<dbReference type="Proteomes" id="UP000000267">
    <property type="component" value="Unassembled WGS sequence"/>
</dbReference>
<dbReference type="GO" id="GO:0031965">
    <property type="term" value="C:nuclear membrane"/>
    <property type="evidence" value="ECO:0007669"/>
    <property type="project" value="UniProtKB-SubCell"/>
</dbReference>
<evidence type="ECO:0000256" key="4">
    <source>
        <dbReference type="ARBA" id="ARBA00022448"/>
    </source>
</evidence>
<dbReference type="GO" id="GO:0106166">
    <property type="term" value="F:spindle pole body-nuclear membrane anchor activity"/>
    <property type="evidence" value="ECO:0007669"/>
    <property type="project" value="TreeGrafter"/>
</dbReference>
<proteinExistence type="inferred from homology"/>
<protein>
    <recommendedName>
        <fullName evidence="16">Nucleoporin NDC1</fullName>
    </recommendedName>
</protein>
<keyword evidence="4" id="KW-0813">Transport</keyword>
<accession>A7TFU5</accession>
<dbReference type="GO" id="GO:0005816">
    <property type="term" value="C:spindle pole body"/>
    <property type="evidence" value="ECO:0007669"/>
    <property type="project" value="TreeGrafter"/>
</dbReference>
<evidence type="ECO:0000256" key="3">
    <source>
        <dbReference type="ARBA" id="ARBA00005760"/>
    </source>
</evidence>
<keyword evidence="12" id="KW-0539">Nucleus</keyword>
<evidence type="ECO:0000256" key="10">
    <source>
        <dbReference type="ARBA" id="ARBA00023132"/>
    </source>
</evidence>
<evidence type="ECO:0000256" key="1">
    <source>
        <dbReference type="ARBA" id="ARBA00004232"/>
    </source>
</evidence>
<gene>
    <name evidence="14" type="ORF">Kpol_1023p72</name>
</gene>
<feature type="transmembrane region" description="Helical" evidence="13">
    <location>
        <begin position="59"/>
        <end position="78"/>
    </location>
</feature>
<feature type="transmembrane region" description="Helical" evidence="13">
    <location>
        <begin position="141"/>
        <end position="160"/>
    </location>
</feature>